<keyword evidence="5 7" id="KW-0472">Membrane</keyword>
<dbReference type="AlphaFoldDB" id="A0A2G8STG6"/>
<dbReference type="InterPro" id="IPR036259">
    <property type="entry name" value="MFS_trans_sf"/>
</dbReference>
<feature type="transmembrane region" description="Helical" evidence="7">
    <location>
        <begin position="192"/>
        <end position="210"/>
    </location>
</feature>
<keyword evidence="9" id="KW-1185">Reference proteome</keyword>
<dbReference type="PANTHER" id="PTHR19432">
    <property type="entry name" value="SUGAR TRANSPORTER"/>
    <property type="match status" value="1"/>
</dbReference>
<evidence type="ECO:0000313" key="9">
    <source>
        <dbReference type="Proteomes" id="UP000230002"/>
    </source>
</evidence>
<evidence type="ECO:0000256" key="7">
    <source>
        <dbReference type="SAM" id="Phobius"/>
    </source>
</evidence>
<feature type="transmembrane region" description="Helical" evidence="7">
    <location>
        <begin position="267"/>
        <end position="288"/>
    </location>
</feature>
<evidence type="ECO:0000256" key="3">
    <source>
        <dbReference type="ARBA" id="ARBA00022692"/>
    </source>
</evidence>
<evidence type="ECO:0000256" key="5">
    <source>
        <dbReference type="ARBA" id="ARBA00023136"/>
    </source>
</evidence>
<feature type="transmembrane region" description="Helical" evidence="7">
    <location>
        <begin position="75"/>
        <end position="91"/>
    </location>
</feature>
<proteinExistence type="predicted"/>
<evidence type="ECO:0000256" key="4">
    <source>
        <dbReference type="ARBA" id="ARBA00022989"/>
    </source>
</evidence>
<feature type="transmembrane region" description="Helical" evidence="7">
    <location>
        <begin position="143"/>
        <end position="161"/>
    </location>
</feature>
<dbReference type="EMBL" id="AYKW01000001">
    <property type="protein sequence ID" value="PIL37067.1"/>
    <property type="molecule type" value="Genomic_DNA"/>
</dbReference>
<feature type="transmembrane region" description="Helical" evidence="7">
    <location>
        <begin position="326"/>
        <end position="349"/>
    </location>
</feature>
<reference evidence="8 9" key="1">
    <citation type="journal article" date="2015" name="Sci. Rep.">
        <title>Chromosome-level genome map provides insights into diverse defense mechanisms in the medicinal fungus Ganoderma sinense.</title>
        <authorList>
            <person name="Zhu Y."/>
            <person name="Xu J."/>
            <person name="Sun C."/>
            <person name="Zhou S."/>
            <person name="Xu H."/>
            <person name="Nelson D.R."/>
            <person name="Qian J."/>
            <person name="Song J."/>
            <person name="Luo H."/>
            <person name="Xiang L."/>
            <person name="Li Y."/>
            <person name="Xu Z."/>
            <person name="Ji A."/>
            <person name="Wang L."/>
            <person name="Lu S."/>
            <person name="Hayward A."/>
            <person name="Sun W."/>
            <person name="Li X."/>
            <person name="Schwartz D.C."/>
            <person name="Wang Y."/>
            <person name="Chen S."/>
        </authorList>
    </citation>
    <scope>NUCLEOTIDE SEQUENCE [LARGE SCALE GENOMIC DNA]</scope>
    <source>
        <strain evidence="8 9">ZZ0214-1</strain>
    </source>
</reference>
<dbReference type="Proteomes" id="UP000230002">
    <property type="component" value="Unassembled WGS sequence"/>
</dbReference>
<feature type="transmembrane region" description="Helical" evidence="7">
    <location>
        <begin position="438"/>
        <end position="460"/>
    </location>
</feature>
<dbReference type="InterPro" id="IPR011701">
    <property type="entry name" value="MFS"/>
</dbReference>
<comment type="caution">
    <text evidence="8">The sequence shown here is derived from an EMBL/GenBank/DDBJ whole genome shotgun (WGS) entry which is preliminary data.</text>
</comment>
<keyword evidence="2" id="KW-0813">Transport</keyword>
<feature type="transmembrane region" description="Helical" evidence="7">
    <location>
        <begin position="466"/>
        <end position="488"/>
    </location>
</feature>
<feature type="transmembrane region" description="Helical" evidence="7">
    <location>
        <begin position="369"/>
        <end position="390"/>
    </location>
</feature>
<feature type="compositionally biased region" description="Polar residues" evidence="6">
    <location>
        <begin position="37"/>
        <end position="49"/>
    </location>
</feature>
<feature type="region of interest" description="Disordered" evidence="6">
    <location>
        <begin position="1"/>
        <end position="66"/>
    </location>
</feature>
<sequence length="657" mass="72697">MTFPANVDADPDPTSQIAWPGRQGGRGRRASKHLQDTRSASGSRPSMSRVNGGAVSKSPMAEATGQKGRMSTLDLFNLSIAMGGSQVAWTVELGYGTPFLLDLGLSEQLTSLVWLAGPISGLIAQPVIGAISDASTSKYRRRYWIVTSTFVLVISTLTIAYCREIASFFVDVVGGGAGSWDPKYSKTVQNTAIGFAIVSFYLLDFALNALQASLRNLLLDVTPPEQLNAANAWHSRMLNAGNIVGFGFGFLPLANLPILRLLGGSQFRKFCVVCMIILSGTVWITCWTQEEKEREQRRVEKSASMRDILSNIWNTILTLPKPIRRVCYVQTFAFMGWFPFLFYSTTYIGQVMAYELGKEPDHDLATRTGAFAMLIYSLVAVAAGTLLPMLTRREDALLMHGDEDEDSELTRLREQVHEWRAQAARQDKPLRLPIMPFFLRNIWTGALLLFTCLSLATFFVTRVWQAIIIVSLVGICWAVACWAPFAIIMEFLKERESEVQEDGEAIAREWAHRPSHSRTLSTPAAGRDSRHVLDDERTPLVRRRSLEHRNADSVPFETETAAGGTILGIHNLAIVMPQFVVAIASSVIFSIVDPSDGEPTHDTALYGKNGVAWVLRFGGICTLLGALLARRVPPTHTEKQMRKRLAELKVLQEEGSP</sequence>
<feature type="transmembrane region" description="Helical" evidence="7">
    <location>
        <begin position="111"/>
        <end position="131"/>
    </location>
</feature>
<comment type="subcellular location">
    <subcellularLocation>
        <location evidence="1">Membrane</location>
        <topology evidence="1">Multi-pass membrane protein</topology>
    </subcellularLocation>
</comment>
<dbReference type="OrthoDB" id="28755at2759"/>
<feature type="region of interest" description="Disordered" evidence="6">
    <location>
        <begin position="511"/>
        <end position="530"/>
    </location>
</feature>
<keyword evidence="3 7" id="KW-0812">Transmembrane</keyword>
<name>A0A2G8STG6_9APHY</name>
<dbReference type="SUPFAM" id="SSF103473">
    <property type="entry name" value="MFS general substrate transporter"/>
    <property type="match status" value="1"/>
</dbReference>
<protein>
    <submittedName>
        <fullName evidence="8">Transporter</fullName>
    </submittedName>
</protein>
<dbReference type="GO" id="GO:0008506">
    <property type="term" value="F:sucrose:proton symporter activity"/>
    <property type="evidence" value="ECO:0007669"/>
    <property type="project" value="TreeGrafter"/>
</dbReference>
<evidence type="ECO:0000256" key="2">
    <source>
        <dbReference type="ARBA" id="ARBA00022448"/>
    </source>
</evidence>
<feature type="transmembrane region" description="Helical" evidence="7">
    <location>
        <begin position="612"/>
        <end position="632"/>
    </location>
</feature>
<evidence type="ECO:0000256" key="1">
    <source>
        <dbReference type="ARBA" id="ARBA00004141"/>
    </source>
</evidence>
<gene>
    <name evidence="8" type="ORF">GSI_00759</name>
</gene>
<dbReference type="Pfam" id="PF07690">
    <property type="entry name" value="MFS_1"/>
    <property type="match status" value="1"/>
</dbReference>
<feature type="transmembrane region" description="Helical" evidence="7">
    <location>
        <begin position="243"/>
        <end position="261"/>
    </location>
</feature>
<keyword evidence="4 7" id="KW-1133">Transmembrane helix</keyword>
<evidence type="ECO:0000313" key="8">
    <source>
        <dbReference type="EMBL" id="PIL37067.1"/>
    </source>
</evidence>
<dbReference type="PANTHER" id="PTHR19432:SF35">
    <property type="entry name" value="SOLUTE CARRIER FAMILY 45 MEMBER 3 ISOFORM X1"/>
    <property type="match status" value="1"/>
</dbReference>
<dbReference type="GO" id="GO:0005886">
    <property type="term" value="C:plasma membrane"/>
    <property type="evidence" value="ECO:0007669"/>
    <property type="project" value="TreeGrafter"/>
</dbReference>
<accession>A0A2G8STG6</accession>
<feature type="transmembrane region" description="Helical" evidence="7">
    <location>
        <begin position="572"/>
        <end position="592"/>
    </location>
</feature>
<dbReference type="Gene3D" id="1.20.1250.20">
    <property type="entry name" value="MFS general substrate transporter like domains"/>
    <property type="match status" value="1"/>
</dbReference>
<organism evidence="8 9">
    <name type="scientific">Ganoderma sinense ZZ0214-1</name>
    <dbReference type="NCBI Taxonomy" id="1077348"/>
    <lineage>
        <taxon>Eukaryota</taxon>
        <taxon>Fungi</taxon>
        <taxon>Dikarya</taxon>
        <taxon>Basidiomycota</taxon>
        <taxon>Agaricomycotina</taxon>
        <taxon>Agaricomycetes</taxon>
        <taxon>Polyporales</taxon>
        <taxon>Polyporaceae</taxon>
        <taxon>Ganoderma</taxon>
    </lineage>
</organism>
<evidence type="ECO:0000256" key="6">
    <source>
        <dbReference type="SAM" id="MobiDB-lite"/>
    </source>
</evidence>